<evidence type="ECO:0000313" key="1">
    <source>
        <dbReference type="EMBL" id="MFD2172046.1"/>
    </source>
</evidence>
<proteinExistence type="predicted"/>
<gene>
    <name evidence="1" type="ORF">ACFSOY_18945</name>
</gene>
<name>A0ABW5A396_9BACL</name>
<keyword evidence="2" id="KW-1185">Reference proteome</keyword>
<accession>A0ABW5A396</accession>
<dbReference type="InterPro" id="IPR025449">
    <property type="entry name" value="JetB"/>
</dbReference>
<comment type="caution">
    <text evidence="1">The sequence shown here is derived from an EMBL/GenBank/DDBJ whole genome shotgun (WGS) entry which is preliminary data.</text>
</comment>
<sequence>MIGRLFIAMAGSEAQMFHGLSDLEQEKIKELINQLLGVNFLRKEVDRDKYLLAKRHKDALESYFKFLGWNFVLDDRNECIAVISPKADHRRHLKRDESIFLLVLRLLYQEKRQSLSLSDHPLITLHDIRSKYETFRLPFVKQTLLKQMVSMFKRYQLIDSLSTDVTSDDSKFHLFHTLLHAIDNKQLSTVEEMLKRYNFEEGETLDEVDEEAKID</sequence>
<reference evidence="2" key="1">
    <citation type="journal article" date="2019" name="Int. J. Syst. Evol. Microbiol.">
        <title>The Global Catalogue of Microorganisms (GCM) 10K type strain sequencing project: providing services to taxonomists for standard genome sequencing and annotation.</title>
        <authorList>
            <consortium name="The Broad Institute Genomics Platform"/>
            <consortium name="The Broad Institute Genome Sequencing Center for Infectious Disease"/>
            <person name="Wu L."/>
            <person name="Ma J."/>
        </authorList>
    </citation>
    <scope>NUCLEOTIDE SEQUENCE [LARGE SCALE GENOMIC DNA]</scope>
    <source>
        <strain evidence="2">CGMCC 1.13574</strain>
    </source>
</reference>
<dbReference type="Proteomes" id="UP001597343">
    <property type="component" value="Unassembled WGS sequence"/>
</dbReference>
<organism evidence="1 2">
    <name type="scientific">Tumebacillus lipolyticus</name>
    <dbReference type="NCBI Taxonomy" id="1280370"/>
    <lineage>
        <taxon>Bacteria</taxon>
        <taxon>Bacillati</taxon>
        <taxon>Bacillota</taxon>
        <taxon>Bacilli</taxon>
        <taxon>Bacillales</taxon>
        <taxon>Alicyclobacillaceae</taxon>
        <taxon>Tumebacillus</taxon>
    </lineage>
</organism>
<dbReference type="EMBL" id="JBHUIO010000011">
    <property type="protein sequence ID" value="MFD2172046.1"/>
    <property type="molecule type" value="Genomic_DNA"/>
</dbReference>
<evidence type="ECO:0000313" key="2">
    <source>
        <dbReference type="Proteomes" id="UP001597343"/>
    </source>
</evidence>
<dbReference type="RefSeq" id="WP_386049365.1">
    <property type="nucleotide sequence ID" value="NZ_JBHUIO010000011.1"/>
</dbReference>
<dbReference type="Pfam" id="PF13835">
    <property type="entry name" value="DUF4194"/>
    <property type="match status" value="1"/>
</dbReference>
<protein>
    <submittedName>
        <fullName evidence="1">DUF4194 domain-containing protein</fullName>
    </submittedName>
</protein>